<dbReference type="HOGENOM" id="CLU_017028_7_3_7"/>
<evidence type="ECO:0000313" key="4">
    <source>
        <dbReference type="Proteomes" id="UP000019141"/>
    </source>
</evidence>
<dbReference type="InterPro" id="IPR030678">
    <property type="entry name" value="Peptide/Ni-bd"/>
</dbReference>
<evidence type="ECO:0000259" key="2">
    <source>
        <dbReference type="Pfam" id="PF00496"/>
    </source>
</evidence>
<feature type="chain" id="PRO_5004844644" description="Solute-binding protein family 5 domain-containing protein" evidence="1">
    <location>
        <begin position="21"/>
        <end position="531"/>
    </location>
</feature>
<evidence type="ECO:0000313" key="3">
    <source>
        <dbReference type="EMBL" id="ETW94270.1"/>
    </source>
</evidence>
<dbReference type="GO" id="GO:1904680">
    <property type="term" value="F:peptide transmembrane transporter activity"/>
    <property type="evidence" value="ECO:0007669"/>
    <property type="project" value="TreeGrafter"/>
</dbReference>
<feature type="signal peptide" evidence="1">
    <location>
        <begin position="1"/>
        <end position="20"/>
    </location>
</feature>
<organism evidence="3 4">
    <name type="scientific">Entotheonella factor</name>
    <dbReference type="NCBI Taxonomy" id="1429438"/>
    <lineage>
        <taxon>Bacteria</taxon>
        <taxon>Pseudomonadati</taxon>
        <taxon>Nitrospinota/Tectimicrobiota group</taxon>
        <taxon>Candidatus Tectimicrobiota</taxon>
        <taxon>Candidatus Entotheonellia</taxon>
        <taxon>Candidatus Entotheonellales</taxon>
        <taxon>Candidatus Entotheonellaceae</taxon>
        <taxon>Candidatus Entotheonella</taxon>
    </lineage>
</organism>
<dbReference type="Proteomes" id="UP000019141">
    <property type="component" value="Unassembled WGS sequence"/>
</dbReference>
<dbReference type="AlphaFoldDB" id="W4L9B8"/>
<name>W4L9B8_ENTF1</name>
<reference evidence="3 4" key="1">
    <citation type="journal article" date="2014" name="Nature">
        <title>An environmental bacterial taxon with a large and distinct metabolic repertoire.</title>
        <authorList>
            <person name="Wilson M.C."/>
            <person name="Mori T."/>
            <person name="Ruckert C."/>
            <person name="Uria A.R."/>
            <person name="Helf M.J."/>
            <person name="Takada K."/>
            <person name="Gernert C."/>
            <person name="Steffens U.A."/>
            <person name="Heycke N."/>
            <person name="Schmitt S."/>
            <person name="Rinke C."/>
            <person name="Helfrich E.J."/>
            <person name="Brachmann A.O."/>
            <person name="Gurgui C."/>
            <person name="Wakimoto T."/>
            <person name="Kracht M."/>
            <person name="Crusemann M."/>
            <person name="Hentschel U."/>
            <person name="Abe I."/>
            <person name="Matsunaga S."/>
            <person name="Kalinowski J."/>
            <person name="Takeyama H."/>
            <person name="Piel J."/>
        </authorList>
    </citation>
    <scope>NUCLEOTIDE SEQUENCE [LARGE SCALE GENOMIC DNA]</scope>
    <source>
        <strain evidence="4">TSY1</strain>
    </source>
</reference>
<dbReference type="GO" id="GO:0015833">
    <property type="term" value="P:peptide transport"/>
    <property type="evidence" value="ECO:0007669"/>
    <property type="project" value="TreeGrafter"/>
</dbReference>
<dbReference type="SUPFAM" id="SSF53850">
    <property type="entry name" value="Periplasmic binding protein-like II"/>
    <property type="match status" value="1"/>
</dbReference>
<dbReference type="InterPro" id="IPR039424">
    <property type="entry name" value="SBP_5"/>
</dbReference>
<evidence type="ECO:0000256" key="1">
    <source>
        <dbReference type="SAM" id="SignalP"/>
    </source>
</evidence>
<feature type="domain" description="Solute-binding protein family 5" evidence="2">
    <location>
        <begin position="80"/>
        <end position="436"/>
    </location>
</feature>
<dbReference type="PATRIC" id="fig|1429438.4.peg.6709"/>
<dbReference type="EMBL" id="AZHW01001091">
    <property type="protein sequence ID" value="ETW94270.1"/>
    <property type="molecule type" value="Genomic_DNA"/>
</dbReference>
<proteinExistence type="predicted"/>
<dbReference type="Gene3D" id="3.90.76.10">
    <property type="entry name" value="Dipeptide-binding Protein, Domain 1"/>
    <property type="match status" value="1"/>
</dbReference>
<keyword evidence="1" id="KW-0732">Signal</keyword>
<dbReference type="GO" id="GO:0030288">
    <property type="term" value="C:outer membrane-bounded periplasmic space"/>
    <property type="evidence" value="ECO:0007669"/>
    <property type="project" value="UniProtKB-ARBA"/>
</dbReference>
<comment type="caution">
    <text evidence="3">The sequence shown here is derived from an EMBL/GenBank/DDBJ whole genome shotgun (WGS) entry which is preliminary data.</text>
</comment>
<keyword evidence="4" id="KW-1185">Reference proteome</keyword>
<sequence>MLQHRWLRFGLAFLAIFAMAAMMRPAPADAQKKILKIAHKEPETLDPHTSILGQTQASVRFMYRGLAKFAVKDGKVTTAEVEPDLAEKWDVSDDGLVWTFYLRKGVQFHKKFGEMTAEDVKYSFERQIKREKGMRFAKNLGVIKEIEILDPHKLRITLKQYDPVFPLRMVGYQQGYVVSKKAAEKYGEDFGWNPVGTGPFYFHKHMPRERVIFRAHKQYWEGRPEVDEIQWFDVPEDATKLIGLEKGTFDIVQPNTVTPDVAEQVNKMGAVLDQRGPGGQYRIYFNYTKAPFDDIRVRKAFMHAIDRKAIVDTLWPEPLGKLANSPLPPGYFGHQPQELPSYDPDLAKKLLAEAGFENGMKIENYFVTKSYGYPKIMVLVQEQLKKVGVDLQLQMVEHPTYHQNIRKNLNPFVLYGGTRLTDGDVMLSLFFHSDEAPDPATGNKGTNFGHYKGIDDLLEKGRLTKDQGEREKIYFEAQQQIMKDAICLPIVDIPSQSARNPKRVNTPFEPAFGEYALHYFYNYPEKLKLLN</sequence>
<dbReference type="GO" id="GO:0043190">
    <property type="term" value="C:ATP-binding cassette (ABC) transporter complex"/>
    <property type="evidence" value="ECO:0007669"/>
    <property type="project" value="InterPro"/>
</dbReference>
<dbReference type="PIRSF" id="PIRSF002741">
    <property type="entry name" value="MppA"/>
    <property type="match status" value="1"/>
</dbReference>
<gene>
    <name evidence="3" type="ORF">ETSY1_35655</name>
</gene>
<dbReference type="Pfam" id="PF00496">
    <property type="entry name" value="SBP_bac_5"/>
    <property type="match status" value="1"/>
</dbReference>
<dbReference type="Gene3D" id="3.40.190.10">
    <property type="entry name" value="Periplasmic binding protein-like II"/>
    <property type="match status" value="1"/>
</dbReference>
<accession>W4L9B8</accession>
<dbReference type="PANTHER" id="PTHR30290">
    <property type="entry name" value="PERIPLASMIC BINDING COMPONENT OF ABC TRANSPORTER"/>
    <property type="match status" value="1"/>
</dbReference>
<dbReference type="InterPro" id="IPR000914">
    <property type="entry name" value="SBP_5_dom"/>
</dbReference>
<dbReference type="Gene3D" id="3.10.105.10">
    <property type="entry name" value="Dipeptide-binding Protein, Domain 3"/>
    <property type="match status" value="1"/>
</dbReference>
<protein>
    <recommendedName>
        <fullName evidence="2">Solute-binding protein family 5 domain-containing protein</fullName>
    </recommendedName>
</protein>